<accession>A0A5C6C710</accession>
<evidence type="ECO:0000313" key="2">
    <source>
        <dbReference type="EMBL" id="TWU19892.1"/>
    </source>
</evidence>
<dbReference type="InterPro" id="IPR050101">
    <property type="entry name" value="CinA"/>
</dbReference>
<protein>
    <submittedName>
        <fullName evidence="2">Competence-damage inducible protein</fullName>
    </submittedName>
</protein>
<proteinExistence type="predicted"/>
<dbReference type="Gene3D" id="3.30.70.2860">
    <property type="match status" value="1"/>
</dbReference>
<dbReference type="InterPro" id="IPR041424">
    <property type="entry name" value="CinA_KH"/>
</dbReference>
<dbReference type="Proteomes" id="UP000319908">
    <property type="component" value="Unassembled WGS sequence"/>
</dbReference>
<dbReference type="AlphaFoldDB" id="A0A5C6C710"/>
<dbReference type="CDD" id="cd00885">
    <property type="entry name" value="cinA"/>
    <property type="match status" value="1"/>
</dbReference>
<feature type="domain" description="MoaB/Mog" evidence="1">
    <location>
        <begin position="25"/>
        <end position="197"/>
    </location>
</feature>
<dbReference type="PANTHER" id="PTHR13939:SF0">
    <property type="entry name" value="NMN AMIDOHYDROLASE-LIKE PROTEIN YFAY"/>
    <property type="match status" value="1"/>
</dbReference>
<name>A0A5C6C710_9BACT</name>
<organism evidence="2 3">
    <name type="scientific">Allorhodopirellula heiligendammensis</name>
    <dbReference type="NCBI Taxonomy" id="2714739"/>
    <lineage>
        <taxon>Bacteria</taxon>
        <taxon>Pseudomonadati</taxon>
        <taxon>Planctomycetota</taxon>
        <taxon>Planctomycetia</taxon>
        <taxon>Pirellulales</taxon>
        <taxon>Pirellulaceae</taxon>
        <taxon>Allorhodopirellula</taxon>
    </lineage>
</organism>
<gene>
    <name evidence="2" type="primary">cinA_2</name>
    <name evidence="2" type="ORF">Poly21_20710</name>
</gene>
<dbReference type="EMBL" id="SJPU01000001">
    <property type="protein sequence ID" value="TWU19892.1"/>
    <property type="molecule type" value="Genomic_DNA"/>
</dbReference>
<comment type="caution">
    <text evidence="2">The sequence shown here is derived from an EMBL/GenBank/DDBJ whole genome shotgun (WGS) entry which is preliminary data.</text>
</comment>
<evidence type="ECO:0000313" key="3">
    <source>
        <dbReference type="Proteomes" id="UP000319908"/>
    </source>
</evidence>
<sequence>MLGGTRLRIYLQLRHVSNMAHLTAEIISIGDEMISGARLDTNTAWLSRRLAELGVEVHFHSTVGDTLAHNVDVFRIAVQRADLVIATGGLGPTQDDLTREAIAESIGVPLQFDPDSLAHIEALFSRRGREMPERNRSQAMFPVGATPIFNPQGTAPGVDIVASRADGTTSRIFALPGVPAEMKTMFDETVGPAILSGGQGGQFIRHSVMKFFGVGESEMEARLGDMISRTRQPRVGITVSAATISLRISATADHVAKCESMIAATREDIMERVGELYFGDGETFEQQHAVDAILRRRKERLCVVELGHAAPLGNWFAAIGDSPVLAGGLSLVGLDELRRFAGSEHADATLQECIETVRQRFSAEWLLLVDAYPDLHQLEQNAIPESSITFSVSHPDGRWTSKTESIGGHPSIVHPRIAKAGLRYLRQCFANPTGEQ</sequence>
<dbReference type="PIRSF" id="PIRSF006728">
    <property type="entry name" value="CinA"/>
    <property type="match status" value="1"/>
</dbReference>
<keyword evidence="3" id="KW-1185">Reference proteome</keyword>
<dbReference type="InterPro" id="IPR001453">
    <property type="entry name" value="MoaB/Mog_dom"/>
</dbReference>
<dbReference type="Pfam" id="PF18146">
    <property type="entry name" value="CinA_KH"/>
    <property type="match status" value="1"/>
</dbReference>
<dbReference type="InterPro" id="IPR008135">
    <property type="entry name" value="Competence-induced_CinA"/>
</dbReference>
<dbReference type="InterPro" id="IPR036425">
    <property type="entry name" value="MoaB/Mog-like_dom_sf"/>
</dbReference>
<evidence type="ECO:0000259" key="1">
    <source>
        <dbReference type="SMART" id="SM00852"/>
    </source>
</evidence>
<dbReference type="PANTHER" id="PTHR13939">
    <property type="entry name" value="NICOTINAMIDE-NUCLEOTIDE AMIDOHYDROLASE PNCC"/>
    <property type="match status" value="1"/>
</dbReference>
<dbReference type="SUPFAM" id="SSF53218">
    <property type="entry name" value="Molybdenum cofactor biosynthesis proteins"/>
    <property type="match status" value="1"/>
</dbReference>
<dbReference type="Pfam" id="PF00994">
    <property type="entry name" value="MoCF_biosynth"/>
    <property type="match status" value="1"/>
</dbReference>
<dbReference type="SMART" id="SM00852">
    <property type="entry name" value="MoCF_biosynth"/>
    <property type="match status" value="1"/>
</dbReference>
<dbReference type="Gene3D" id="3.40.980.10">
    <property type="entry name" value="MoaB/Mog-like domain"/>
    <property type="match status" value="1"/>
</dbReference>
<reference evidence="2 3" key="1">
    <citation type="journal article" date="2020" name="Antonie Van Leeuwenhoek">
        <title>Rhodopirellula heiligendammensis sp. nov., Rhodopirellula pilleata sp. nov., and Rhodopirellula solitaria sp. nov. isolated from natural or artificial marine surfaces in Northern Germany and California, USA, and emended description of the genus Rhodopirellula.</title>
        <authorList>
            <person name="Kallscheuer N."/>
            <person name="Wiegand S."/>
            <person name="Jogler M."/>
            <person name="Boedeker C."/>
            <person name="Peeters S.H."/>
            <person name="Rast P."/>
            <person name="Heuer A."/>
            <person name="Jetten M.S.M."/>
            <person name="Rohde M."/>
            <person name="Jogler C."/>
        </authorList>
    </citation>
    <scope>NUCLEOTIDE SEQUENCE [LARGE SCALE GENOMIC DNA]</scope>
    <source>
        <strain evidence="2 3">Poly21</strain>
    </source>
</reference>